<dbReference type="EMBL" id="CP097966">
    <property type="protein sequence ID" value="URQ63475.1"/>
    <property type="molecule type" value="Genomic_DNA"/>
</dbReference>
<dbReference type="AlphaFoldDB" id="A0A9Q8U097"/>
<keyword evidence="2" id="KW-1185">Reference proteome</keyword>
<organism evidence="1 2">
    <name type="scientific">SAR86 cluster bacterium</name>
    <dbReference type="NCBI Taxonomy" id="2030880"/>
    <lineage>
        <taxon>Bacteria</taxon>
        <taxon>Pseudomonadati</taxon>
        <taxon>Pseudomonadota</taxon>
        <taxon>Gammaproteobacteria</taxon>
        <taxon>SAR86 cluster</taxon>
    </lineage>
</organism>
<evidence type="ECO:0000313" key="1">
    <source>
        <dbReference type="EMBL" id="URQ63475.1"/>
    </source>
</evidence>
<evidence type="ECO:0008006" key="3">
    <source>
        <dbReference type="Google" id="ProtNLM"/>
    </source>
</evidence>
<sequence length="84" mass="9929">MSKKTSIFIFLLFLFSALAFYKVKLVYDYKKDFEQLSKIERKISILKDQNAKLKLEISLIDSSPYIYEKALKMGMIEPQKINKL</sequence>
<name>A0A9Q8U097_9GAMM</name>
<protein>
    <recommendedName>
        <fullName evidence="3">Cell division protein FtsL</fullName>
    </recommendedName>
</protein>
<evidence type="ECO:0000313" key="2">
    <source>
        <dbReference type="Proteomes" id="UP001056381"/>
    </source>
</evidence>
<dbReference type="Proteomes" id="UP001056381">
    <property type="component" value="Chromosome"/>
</dbReference>
<accession>A0A9Q8U097</accession>
<gene>
    <name evidence="1" type="ORF">M9B40_01580</name>
</gene>
<proteinExistence type="predicted"/>
<reference evidence="1" key="1">
    <citation type="submission" date="2022-05" db="EMBL/GenBank/DDBJ databases">
        <title>Single-amplified genomics reveal most streamlined microbe among free-living bacteria.</title>
        <authorList>
            <person name="Roda-Garcia J."/>
            <person name="Haro-Moreno J.M."/>
            <person name="Rodriguez-Valera F."/>
            <person name="Almagro-Moreno S."/>
            <person name="Lopez-Perez M."/>
        </authorList>
    </citation>
    <scope>NUCLEOTIDE SEQUENCE</scope>
    <source>
        <strain evidence="1">TMED112-D2-2</strain>
    </source>
</reference>